<dbReference type="Proteomes" id="UP001501584">
    <property type="component" value="Unassembled WGS sequence"/>
</dbReference>
<reference evidence="1 2" key="1">
    <citation type="journal article" date="2019" name="Int. J. Syst. Evol. Microbiol.">
        <title>The Global Catalogue of Microorganisms (GCM) 10K type strain sequencing project: providing services to taxonomists for standard genome sequencing and annotation.</title>
        <authorList>
            <consortium name="The Broad Institute Genomics Platform"/>
            <consortium name="The Broad Institute Genome Sequencing Center for Infectious Disease"/>
            <person name="Wu L."/>
            <person name="Ma J."/>
        </authorList>
    </citation>
    <scope>NUCLEOTIDE SEQUENCE [LARGE SCALE GENOMIC DNA]</scope>
    <source>
        <strain evidence="1 2">JCM 6238</strain>
    </source>
</reference>
<gene>
    <name evidence="1" type="ORF">GCM10010403_29130</name>
</gene>
<evidence type="ECO:0000313" key="2">
    <source>
        <dbReference type="Proteomes" id="UP001501584"/>
    </source>
</evidence>
<dbReference type="Pfam" id="PF02575">
    <property type="entry name" value="YbaB_DNA_bd"/>
    <property type="match status" value="1"/>
</dbReference>
<dbReference type="Gene3D" id="3.30.1310.10">
    <property type="entry name" value="Nucleoid-associated protein YbaB-like domain"/>
    <property type="match status" value="1"/>
</dbReference>
<comment type="caution">
    <text evidence="1">The sequence shown here is derived from an EMBL/GenBank/DDBJ whole genome shotgun (WGS) entry which is preliminary data.</text>
</comment>
<dbReference type="EMBL" id="BAAASX010000004">
    <property type="protein sequence ID" value="GAA2335246.1"/>
    <property type="molecule type" value="Genomic_DNA"/>
</dbReference>
<evidence type="ECO:0008006" key="3">
    <source>
        <dbReference type="Google" id="ProtNLM"/>
    </source>
</evidence>
<organism evidence="1 2">
    <name type="scientific">Glycomyces rutgersensis</name>
    <dbReference type="NCBI Taxonomy" id="58115"/>
    <lineage>
        <taxon>Bacteria</taxon>
        <taxon>Bacillati</taxon>
        <taxon>Actinomycetota</taxon>
        <taxon>Actinomycetes</taxon>
        <taxon>Glycomycetales</taxon>
        <taxon>Glycomycetaceae</taxon>
        <taxon>Glycomyces</taxon>
    </lineage>
</organism>
<proteinExistence type="predicted"/>
<sequence>MWRRTRAGRDVACTRCTRGEREAVNMQVNRGQNAIAAKSKGGAVDADPAMDMQRKAGEIQRLAVEARGEAVSEDGTVRVVAGAAGDIKELDLRLSAFELSGVELGEVIVQTIKAAEQKVQADLSAEMTRIMGMPVGGDVFGGGLHRIEPETEA</sequence>
<keyword evidence="2" id="KW-1185">Reference proteome</keyword>
<dbReference type="InterPro" id="IPR036894">
    <property type="entry name" value="YbaB-like_sf"/>
</dbReference>
<name>A0ABN3FQL9_9ACTN</name>
<protein>
    <recommendedName>
        <fullName evidence="3">Nucleoid-associated protein</fullName>
    </recommendedName>
</protein>
<accession>A0ABN3FQL9</accession>
<dbReference type="InterPro" id="IPR004401">
    <property type="entry name" value="YbaB/EbfC"/>
</dbReference>
<dbReference type="SUPFAM" id="SSF82607">
    <property type="entry name" value="YbaB-like"/>
    <property type="match status" value="1"/>
</dbReference>
<evidence type="ECO:0000313" key="1">
    <source>
        <dbReference type="EMBL" id="GAA2335246.1"/>
    </source>
</evidence>